<dbReference type="AlphaFoldDB" id="A0A4R1KUM7"/>
<dbReference type="InterPro" id="IPR045749">
    <property type="entry name" value="DUF6090"/>
</dbReference>
<organism evidence="2 3">
    <name type="scientific">Winogradskyella wandonensis</name>
    <dbReference type="NCBI Taxonomy" id="1442586"/>
    <lineage>
        <taxon>Bacteria</taxon>
        <taxon>Pseudomonadati</taxon>
        <taxon>Bacteroidota</taxon>
        <taxon>Flavobacteriia</taxon>
        <taxon>Flavobacteriales</taxon>
        <taxon>Flavobacteriaceae</taxon>
        <taxon>Winogradskyella</taxon>
    </lineage>
</organism>
<dbReference type="EMBL" id="SMGI01000001">
    <property type="protein sequence ID" value="TCK68896.1"/>
    <property type="molecule type" value="Genomic_DNA"/>
</dbReference>
<feature type="transmembrane region" description="Helical" evidence="1">
    <location>
        <begin position="21"/>
        <end position="42"/>
    </location>
</feature>
<evidence type="ECO:0000256" key="1">
    <source>
        <dbReference type="SAM" id="Phobius"/>
    </source>
</evidence>
<evidence type="ECO:0000313" key="3">
    <source>
        <dbReference type="Proteomes" id="UP000295714"/>
    </source>
</evidence>
<comment type="caution">
    <text evidence="2">The sequence shown here is derived from an EMBL/GenBank/DDBJ whole genome shotgun (WGS) entry which is preliminary data.</text>
</comment>
<accession>A0A4R1KUM7</accession>
<keyword evidence="1" id="KW-0812">Transmembrane</keyword>
<dbReference type="Pfam" id="PF19578">
    <property type="entry name" value="DUF6090"/>
    <property type="match status" value="1"/>
</dbReference>
<keyword evidence="1" id="KW-1133">Transmembrane helix</keyword>
<keyword evidence="3" id="KW-1185">Reference proteome</keyword>
<evidence type="ECO:0000313" key="2">
    <source>
        <dbReference type="EMBL" id="TCK68896.1"/>
    </source>
</evidence>
<name>A0A4R1KUM7_9FLAO</name>
<dbReference type="Proteomes" id="UP000295714">
    <property type="component" value="Unassembled WGS sequence"/>
</dbReference>
<keyword evidence="1" id="KW-0472">Membrane</keyword>
<protein>
    <submittedName>
        <fullName evidence="2">Uncharacterized protein</fullName>
    </submittedName>
</protein>
<gene>
    <name evidence="2" type="ORF">DFQ05_0406</name>
</gene>
<sequence>MVKFFRHIRLSLINQNKMGKYFKYAIGEIILVVIGILIALQINNWNENRKDRLLIQSYYKQLLDELDSDVSTIKFSISRLQNDIEAYNNLKKETSNPNLSIDSVLIYHQNAVFDLENTTFNTKTVSVMQSTGDIRLLPSHIRNALINLENEQKSHLDDFKGRLDLYLAIFKELDFLETFSDLDIWKNNKALSNRLNIQERQLEELPVLIKALKIKNISNKRNKLELNNILNYTEELIRFIKKEMD</sequence>
<reference evidence="2 3" key="1">
    <citation type="journal article" date="2015" name="Stand. Genomic Sci.">
        <title>Genomic Encyclopedia of Bacterial and Archaeal Type Strains, Phase III: the genomes of soil and plant-associated and newly described type strains.</title>
        <authorList>
            <person name="Whitman W.B."/>
            <person name="Woyke T."/>
            <person name="Klenk H.P."/>
            <person name="Zhou Y."/>
            <person name="Lilburn T.G."/>
            <person name="Beck B.J."/>
            <person name="De Vos P."/>
            <person name="Vandamme P."/>
            <person name="Eisen J.A."/>
            <person name="Garrity G."/>
            <person name="Hugenholtz P."/>
            <person name="Kyrpides N.C."/>
        </authorList>
    </citation>
    <scope>NUCLEOTIDE SEQUENCE [LARGE SCALE GENOMIC DNA]</scope>
    <source>
        <strain evidence="2 3">CECT 8445</strain>
    </source>
</reference>
<proteinExistence type="predicted"/>